<dbReference type="EMBL" id="JBJJXI010000085">
    <property type="protein sequence ID" value="KAL3395031.1"/>
    <property type="molecule type" value="Genomic_DNA"/>
</dbReference>
<evidence type="ECO:0000256" key="2">
    <source>
        <dbReference type="SAM" id="MobiDB-lite"/>
    </source>
</evidence>
<feature type="region of interest" description="Disordered" evidence="2">
    <location>
        <begin position="305"/>
        <end position="364"/>
    </location>
</feature>
<dbReference type="Gene3D" id="1.20.140.30">
    <property type="entry name" value="MOB kinase activator"/>
    <property type="match status" value="1"/>
</dbReference>
<feature type="region of interest" description="Disordered" evidence="2">
    <location>
        <begin position="1"/>
        <end position="65"/>
    </location>
</feature>
<dbReference type="Pfam" id="PF03637">
    <property type="entry name" value="Mob1_phocein"/>
    <property type="match status" value="1"/>
</dbReference>
<feature type="binding site" evidence="1">
    <location>
        <position position="168"/>
    </location>
    <ligand>
        <name>Zn(2+)</name>
        <dbReference type="ChEBI" id="CHEBI:29105"/>
    </ligand>
</feature>
<sequence length="364" mass="40239">MEDQLRQVNLNGSTDRPTDLEDSSNSHVSVASAASEASVASNDSKTSKNSKGEVKSPSKPWSWVPTPETTADFLETLGKLVVPFFYTNKCPTYFLTTKARRKEKDAGTTEDPKLYLEEAALERQLSDVDMKVLVDLPSGIDYNEWLASHTIALFENINLLYGAISEFCTPVGCPDMTGPGFRTYLWFDEKGKKTKVAAPQYIDYVMTFTQRTVSDEAQFPTKYANEFPSSFESIVRKILRLLYHVIAHIYHNHFREVTQLGLHVHLNCVFAHLSLLNQRFNLIDAKETEILHDLEAALLVGSSDAATSNNSNSSAGQQQQQQQQQQSGKLDQQQQQAAANSSITSAGSSSAATSEATTTTMSST</sequence>
<feature type="compositionally biased region" description="Polar residues" evidence="2">
    <location>
        <begin position="1"/>
        <end position="15"/>
    </location>
</feature>
<name>A0ABD2WPU9_9HYME</name>
<protein>
    <recommendedName>
        <fullName evidence="5">MOB kinase activator-like 2</fullName>
    </recommendedName>
</protein>
<organism evidence="3 4">
    <name type="scientific">Trichogramma kaykai</name>
    <dbReference type="NCBI Taxonomy" id="54128"/>
    <lineage>
        <taxon>Eukaryota</taxon>
        <taxon>Metazoa</taxon>
        <taxon>Ecdysozoa</taxon>
        <taxon>Arthropoda</taxon>
        <taxon>Hexapoda</taxon>
        <taxon>Insecta</taxon>
        <taxon>Pterygota</taxon>
        <taxon>Neoptera</taxon>
        <taxon>Endopterygota</taxon>
        <taxon>Hymenoptera</taxon>
        <taxon>Apocrita</taxon>
        <taxon>Proctotrupomorpha</taxon>
        <taxon>Chalcidoidea</taxon>
        <taxon>Trichogrammatidae</taxon>
        <taxon>Trichogramma</taxon>
    </lineage>
</organism>
<evidence type="ECO:0000313" key="4">
    <source>
        <dbReference type="Proteomes" id="UP001627154"/>
    </source>
</evidence>
<accession>A0ABD2WPU9</accession>
<feature type="binding site" evidence="1">
    <location>
        <position position="248"/>
    </location>
    <ligand>
        <name>Zn(2+)</name>
        <dbReference type="ChEBI" id="CHEBI:29105"/>
    </ligand>
</feature>
<dbReference type="InterPro" id="IPR005301">
    <property type="entry name" value="MOB_kinase_act_fam"/>
</dbReference>
<dbReference type="AlphaFoldDB" id="A0ABD2WPU9"/>
<evidence type="ECO:0000256" key="1">
    <source>
        <dbReference type="PIRSR" id="PIRSR605301-1"/>
    </source>
</evidence>
<evidence type="ECO:0000313" key="3">
    <source>
        <dbReference type="EMBL" id="KAL3395031.1"/>
    </source>
</evidence>
<keyword evidence="1" id="KW-0479">Metal-binding</keyword>
<comment type="caution">
    <text evidence="3">The sequence shown here is derived from an EMBL/GenBank/DDBJ whole genome shotgun (WGS) entry which is preliminary data.</text>
</comment>
<dbReference type="SUPFAM" id="SSF101152">
    <property type="entry name" value="Mob1/phocein"/>
    <property type="match status" value="1"/>
</dbReference>
<feature type="compositionally biased region" description="Low complexity" evidence="2">
    <location>
        <begin position="23"/>
        <end position="44"/>
    </location>
</feature>
<keyword evidence="4" id="KW-1185">Reference proteome</keyword>
<keyword evidence="1" id="KW-0862">Zinc</keyword>
<dbReference type="Proteomes" id="UP001627154">
    <property type="component" value="Unassembled WGS sequence"/>
</dbReference>
<reference evidence="3 4" key="1">
    <citation type="journal article" date="2024" name="bioRxiv">
        <title>A reference genome for Trichogramma kaykai: A tiny desert-dwelling parasitoid wasp with competing sex-ratio distorters.</title>
        <authorList>
            <person name="Culotta J."/>
            <person name="Lindsey A.R."/>
        </authorList>
    </citation>
    <scope>NUCLEOTIDE SEQUENCE [LARGE SCALE GENOMIC DNA]</scope>
    <source>
        <strain evidence="3 4">KSX58</strain>
    </source>
</reference>
<dbReference type="SMART" id="SM01388">
    <property type="entry name" value="Mob1_phocein"/>
    <property type="match status" value="1"/>
</dbReference>
<proteinExistence type="predicted"/>
<evidence type="ECO:0008006" key="5">
    <source>
        <dbReference type="Google" id="ProtNLM"/>
    </source>
</evidence>
<feature type="binding site" evidence="1">
    <location>
        <position position="173"/>
    </location>
    <ligand>
        <name>Zn(2+)</name>
        <dbReference type="ChEBI" id="CHEBI:29105"/>
    </ligand>
</feature>
<dbReference type="InterPro" id="IPR036703">
    <property type="entry name" value="MOB_kinase_act_sf"/>
</dbReference>
<dbReference type="PANTHER" id="PTHR22599">
    <property type="entry name" value="MPS ONE BINDER KINASE ACTIVATOR-LIKE MOB"/>
    <property type="match status" value="1"/>
</dbReference>
<gene>
    <name evidence="3" type="ORF">TKK_010663</name>
</gene>
<feature type="binding site" evidence="1">
    <location>
        <position position="253"/>
    </location>
    <ligand>
        <name>Zn(2+)</name>
        <dbReference type="ChEBI" id="CHEBI:29105"/>
    </ligand>
</feature>